<evidence type="ECO:0000259" key="1">
    <source>
        <dbReference type="Pfam" id="PF05099"/>
    </source>
</evidence>
<evidence type="ECO:0000313" key="3">
    <source>
        <dbReference type="Proteomes" id="UP000005297"/>
    </source>
</evidence>
<dbReference type="Proteomes" id="UP000005297">
    <property type="component" value="Unassembled WGS sequence"/>
</dbReference>
<protein>
    <recommendedName>
        <fullName evidence="1">Co-chaperone DjlA N-terminal domain-containing protein</fullName>
    </recommendedName>
</protein>
<evidence type="ECO:0000313" key="2">
    <source>
        <dbReference type="EMBL" id="EAU55037.1"/>
    </source>
</evidence>
<dbReference type="InParanoid" id="Q0F0J1"/>
<gene>
    <name evidence="2" type="ORF">SPV1_06829</name>
</gene>
<dbReference type="CDD" id="cd07177">
    <property type="entry name" value="terB_like"/>
    <property type="match status" value="1"/>
</dbReference>
<comment type="caution">
    <text evidence="2">The sequence shown here is derived from an EMBL/GenBank/DDBJ whole genome shotgun (WGS) entry which is preliminary data.</text>
</comment>
<sequence>MFFDMFRSSQSQPTQLSRERLQQLVLNFLMQMAWLDGKPDEREIEALTKILVHVYHFDPATVRGKIDSYGPGQQRPGSVAALRELPMRERVQLLRDLWAVALVHGKAGEKEQALFYRGAKLLAIKDNAFLEKCIKVNSEH</sequence>
<dbReference type="RefSeq" id="WP_009851658.1">
    <property type="nucleotide sequence ID" value="NZ_DS022295.1"/>
</dbReference>
<reference evidence="2 3" key="1">
    <citation type="submission" date="2006-09" db="EMBL/GenBank/DDBJ databases">
        <authorList>
            <person name="Emerson D."/>
            <person name="Ferriera S."/>
            <person name="Johnson J."/>
            <person name="Kravitz S."/>
            <person name="Halpern A."/>
            <person name="Remington K."/>
            <person name="Beeson K."/>
            <person name="Tran B."/>
            <person name="Rogers Y.-H."/>
            <person name="Friedman R."/>
            <person name="Venter J.C."/>
        </authorList>
    </citation>
    <scope>NUCLEOTIDE SEQUENCE [LARGE SCALE GENOMIC DNA]</scope>
    <source>
        <strain evidence="2 3">PV-1</strain>
    </source>
</reference>
<accession>Q0F0J1</accession>
<dbReference type="AlphaFoldDB" id="Q0F0J1"/>
<proteinExistence type="predicted"/>
<feature type="domain" description="Co-chaperone DjlA N-terminal" evidence="1">
    <location>
        <begin position="27"/>
        <end position="129"/>
    </location>
</feature>
<dbReference type="InterPro" id="IPR029024">
    <property type="entry name" value="TerB-like"/>
</dbReference>
<dbReference type="EMBL" id="AATS01000004">
    <property type="protein sequence ID" value="EAU55037.1"/>
    <property type="molecule type" value="Genomic_DNA"/>
</dbReference>
<dbReference type="InterPro" id="IPR007791">
    <property type="entry name" value="DjlA_N"/>
</dbReference>
<dbReference type="SUPFAM" id="SSF158682">
    <property type="entry name" value="TerB-like"/>
    <property type="match status" value="1"/>
</dbReference>
<dbReference type="HOGENOM" id="CLU_1842722_0_0_0"/>
<organism evidence="2 3">
    <name type="scientific">Mariprofundus ferrooxydans PV-1</name>
    <dbReference type="NCBI Taxonomy" id="314345"/>
    <lineage>
        <taxon>Bacteria</taxon>
        <taxon>Pseudomonadati</taxon>
        <taxon>Pseudomonadota</taxon>
        <taxon>Candidatius Mariprofundia</taxon>
        <taxon>Mariprofundales</taxon>
        <taxon>Mariprofundaceae</taxon>
        <taxon>Mariprofundus</taxon>
    </lineage>
</organism>
<name>Q0F0J1_9PROT</name>
<dbReference type="OrthoDB" id="9934952at2"/>
<keyword evidence="3" id="KW-1185">Reference proteome</keyword>
<dbReference type="Pfam" id="PF05099">
    <property type="entry name" value="TerB"/>
    <property type="match status" value="1"/>
</dbReference>
<dbReference type="Gene3D" id="1.10.3680.10">
    <property type="entry name" value="TerB-like"/>
    <property type="match status" value="1"/>
</dbReference>